<protein>
    <submittedName>
        <fullName evidence="2">Uncharacterized protein</fullName>
    </submittedName>
</protein>
<dbReference type="OrthoDB" id="263957at2759"/>
<evidence type="ECO:0000256" key="1">
    <source>
        <dbReference type="SAM" id="Phobius"/>
    </source>
</evidence>
<name>A0A2G9U8Z8_TELCI</name>
<evidence type="ECO:0000313" key="2">
    <source>
        <dbReference type="EMBL" id="PIO66655.1"/>
    </source>
</evidence>
<dbReference type="Proteomes" id="UP000230423">
    <property type="component" value="Unassembled WGS sequence"/>
</dbReference>
<keyword evidence="1" id="KW-1133">Transmembrane helix</keyword>
<keyword evidence="1" id="KW-0812">Transmembrane</keyword>
<proteinExistence type="predicted"/>
<reference evidence="2 3" key="1">
    <citation type="submission" date="2015-09" db="EMBL/GenBank/DDBJ databases">
        <title>Draft genome of the parasitic nematode Teladorsagia circumcincta isolate WARC Sus (inbred).</title>
        <authorList>
            <person name="Mitreva M."/>
        </authorList>
    </citation>
    <scope>NUCLEOTIDE SEQUENCE [LARGE SCALE GENOMIC DNA]</scope>
    <source>
        <strain evidence="2 3">S</strain>
    </source>
</reference>
<accession>A0A2G9U8Z8</accession>
<sequence length="37" mass="4171">MAFVTSVTSCCAEMASQMFVFVWAPLFIRAEHSGMKR</sequence>
<keyword evidence="1" id="KW-0472">Membrane</keyword>
<evidence type="ECO:0000313" key="3">
    <source>
        <dbReference type="Proteomes" id="UP000230423"/>
    </source>
</evidence>
<keyword evidence="3" id="KW-1185">Reference proteome</keyword>
<gene>
    <name evidence="2" type="ORF">TELCIR_11622</name>
</gene>
<feature type="transmembrane region" description="Helical" evidence="1">
    <location>
        <begin position="6"/>
        <end position="28"/>
    </location>
</feature>
<organism evidence="2 3">
    <name type="scientific">Teladorsagia circumcincta</name>
    <name type="common">Brown stomach worm</name>
    <name type="synonym">Ostertagia circumcincta</name>
    <dbReference type="NCBI Taxonomy" id="45464"/>
    <lineage>
        <taxon>Eukaryota</taxon>
        <taxon>Metazoa</taxon>
        <taxon>Ecdysozoa</taxon>
        <taxon>Nematoda</taxon>
        <taxon>Chromadorea</taxon>
        <taxon>Rhabditida</taxon>
        <taxon>Rhabditina</taxon>
        <taxon>Rhabditomorpha</taxon>
        <taxon>Strongyloidea</taxon>
        <taxon>Trichostrongylidae</taxon>
        <taxon>Teladorsagia</taxon>
    </lineage>
</organism>
<dbReference type="AlphaFoldDB" id="A0A2G9U8Z8"/>
<dbReference type="EMBL" id="KZ348116">
    <property type="protein sequence ID" value="PIO66655.1"/>
    <property type="molecule type" value="Genomic_DNA"/>
</dbReference>